<name>A0AAX6EAE5_IRIPA</name>
<evidence type="ECO:0000313" key="2">
    <source>
        <dbReference type="Proteomes" id="UP001140949"/>
    </source>
</evidence>
<dbReference type="Proteomes" id="UP001140949">
    <property type="component" value="Unassembled WGS sequence"/>
</dbReference>
<reference evidence="1" key="2">
    <citation type="submission" date="2023-04" db="EMBL/GenBank/DDBJ databases">
        <authorList>
            <person name="Bruccoleri R.E."/>
            <person name="Oakeley E.J."/>
            <person name="Faust A.-M."/>
            <person name="Dessus-Babus S."/>
            <person name="Altorfer M."/>
            <person name="Burckhardt D."/>
            <person name="Oertli M."/>
            <person name="Naumann U."/>
            <person name="Petersen F."/>
            <person name="Wong J."/>
        </authorList>
    </citation>
    <scope>NUCLEOTIDE SEQUENCE</scope>
    <source>
        <strain evidence="1">GSM-AAB239-AS_SAM_17_03QT</strain>
        <tissue evidence="1">Leaf</tissue>
    </source>
</reference>
<evidence type="ECO:0000313" key="1">
    <source>
        <dbReference type="EMBL" id="KAJ6801046.1"/>
    </source>
</evidence>
<dbReference type="AlphaFoldDB" id="A0AAX6EAE5"/>
<gene>
    <name evidence="1" type="ORF">M6B38_199520</name>
</gene>
<proteinExistence type="predicted"/>
<accession>A0AAX6EAE5</accession>
<organism evidence="1 2">
    <name type="scientific">Iris pallida</name>
    <name type="common">Sweet iris</name>
    <dbReference type="NCBI Taxonomy" id="29817"/>
    <lineage>
        <taxon>Eukaryota</taxon>
        <taxon>Viridiplantae</taxon>
        <taxon>Streptophyta</taxon>
        <taxon>Embryophyta</taxon>
        <taxon>Tracheophyta</taxon>
        <taxon>Spermatophyta</taxon>
        <taxon>Magnoliopsida</taxon>
        <taxon>Liliopsida</taxon>
        <taxon>Asparagales</taxon>
        <taxon>Iridaceae</taxon>
        <taxon>Iridoideae</taxon>
        <taxon>Irideae</taxon>
        <taxon>Iris</taxon>
    </lineage>
</organism>
<keyword evidence="2" id="KW-1185">Reference proteome</keyword>
<dbReference type="EMBL" id="JANAVB010038419">
    <property type="protein sequence ID" value="KAJ6801046.1"/>
    <property type="molecule type" value="Genomic_DNA"/>
</dbReference>
<protein>
    <submittedName>
        <fullName evidence="1">GDP-L-galactose phosphorylase 1-like isoform X4</fullName>
    </submittedName>
</protein>
<comment type="caution">
    <text evidence="1">The sequence shown here is derived from an EMBL/GenBank/DDBJ whole genome shotgun (WGS) entry which is preliminary data.</text>
</comment>
<sequence>MKIMCSICLSRAVAQRCSCSLRSIYQHLEFTSLRGNVEATSRTIRSLNLMVLLRWNYPREWHPSPSATRSLKHSSSFVAALRSTQAALLRHCYENCFTLIWYISSSRDILEYSAGIHEHRHILHVLYEICSYATLL</sequence>
<reference evidence="1" key="1">
    <citation type="journal article" date="2023" name="GigaByte">
        <title>Genome assembly of the bearded iris, Iris pallida Lam.</title>
        <authorList>
            <person name="Bruccoleri R.E."/>
            <person name="Oakeley E.J."/>
            <person name="Faust A.M.E."/>
            <person name="Altorfer M."/>
            <person name="Dessus-Babus S."/>
            <person name="Burckhardt D."/>
            <person name="Oertli M."/>
            <person name="Naumann U."/>
            <person name="Petersen F."/>
            <person name="Wong J."/>
        </authorList>
    </citation>
    <scope>NUCLEOTIDE SEQUENCE</scope>
    <source>
        <strain evidence="1">GSM-AAB239-AS_SAM_17_03QT</strain>
    </source>
</reference>